<protein>
    <recommendedName>
        <fullName evidence="3">Transcriptional regulator</fullName>
    </recommendedName>
</protein>
<comment type="caution">
    <text evidence="1">The sequence shown here is derived from an EMBL/GenBank/DDBJ whole genome shotgun (WGS) entry which is preliminary data.</text>
</comment>
<dbReference type="EMBL" id="JAFBIL020000009">
    <property type="protein sequence ID" value="MBZ2209753.1"/>
    <property type="molecule type" value="Genomic_DNA"/>
</dbReference>
<evidence type="ECO:0000313" key="1">
    <source>
        <dbReference type="EMBL" id="MBZ2209753.1"/>
    </source>
</evidence>
<keyword evidence="2" id="KW-1185">Reference proteome</keyword>
<gene>
    <name evidence="1" type="ORF">I4X03_021015</name>
</gene>
<evidence type="ECO:0000313" key="2">
    <source>
        <dbReference type="Proteomes" id="UP000809349"/>
    </source>
</evidence>
<name>A0ABS7SUX4_9BURK</name>
<accession>A0ABS7SUX4</accession>
<organism evidence="1 2">
    <name type="scientific">Massilia soli</name>
    <dbReference type="NCBI Taxonomy" id="2792854"/>
    <lineage>
        <taxon>Bacteria</taxon>
        <taxon>Pseudomonadati</taxon>
        <taxon>Pseudomonadota</taxon>
        <taxon>Betaproteobacteria</taxon>
        <taxon>Burkholderiales</taxon>
        <taxon>Oxalobacteraceae</taxon>
        <taxon>Telluria group</taxon>
        <taxon>Massilia</taxon>
    </lineage>
</organism>
<evidence type="ECO:0008006" key="3">
    <source>
        <dbReference type="Google" id="ProtNLM"/>
    </source>
</evidence>
<sequence length="133" mass="14871">MTGPPHISEEMQRFVVLAIPSVPYLEAILLLRADPLLAWDAEQVARRLYLNEKAAQTLLDQLYAAGVATVGAGEERRFCYAPQTEHMRSMIDALADIYSRNLIGVSNLIHSTTNSKARQFADAFVFRKPPENP</sequence>
<reference evidence="1 2" key="2">
    <citation type="submission" date="2021-08" db="EMBL/GenBank/DDBJ databases">
        <title>Massilia sp. R798.</title>
        <authorList>
            <person name="Baek J.H."/>
            <person name="Jung H.S."/>
            <person name="Kim K.R."/>
            <person name="Jeon C.O."/>
        </authorList>
    </citation>
    <scope>NUCLEOTIDE SEQUENCE [LARGE SCALE GENOMIC DNA]</scope>
    <source>
        <strain evidence="1 2">R798</strain>
    </source>
</reference>
<dbReference type="Proteomes" id="UP000809349">
    <property type="component" value="Unassembled WGS sequence"/>
</dbReference>
<proteinExistence type="predicted"/>
<reference evidence="1 2" key="1">
    <citation type="submission" date="2021-01" db="EMBL/GenBank/DDBJ databases">
        <authorList>
            <person name="Ruan W."/>
            <person name="Khan S.A."/>
            <person name="Jeon C.O."/>
        </authorList>
    </citation>
    <scope>NUCLEOTIDE SEQUENCE [LARGE SCALE GENOMIC DNA]</scope>
    <source>
        <strain evidence="1 2">R798</strain>
    </source>
</reference>